<keyword evidence="13" id="KW-1185">Reference proteome</keyword>
<dbReference type="Proteomes" id="UP001530400">
    <property type="component" value="Unassembled WGS sequence"/>
</dbReference>
<dbReference type="Gene3D" id="1.50.10.10">
    <property type="match status" value="1"/>
</dbReference>
<feature type="active site" evidence="6">
    <location>
        <position position="930"/>
    </location>
</feature>
<keyword evidence="5 8" id="KW-1015">Disulfide bond</keyword>
<feature type="binding site" evidence="7">
    <location>
        <position position="1017"/>
    </location>
    <ligand>
        <name>Ca(2+)</name>
        <dbReference type="ChEBI" id="CHEBI:29108"/>
    </ligand>
</feature>
<dbReference type="Pfam" id="PF01532">
    <property type="entry name" value="Glyco_hydro_47"/>
    <property type="match status" value="1"/>
</dbReference>
<comment type="similarity">
    <text evidence="3 9">Belongs to the glycosyl hydrolase 47 family.</text>
</comment>
<evidence type="ECO:0000256" key="4">
    <source>
        <dbReference type="ARBA" id="ARBA00022801"/>
    </source>
</evidence>
<feature type="active site" evidence="6">
    <location>
        <position position="793"/>
    </location>
</feature>
<comment type="pathway">
    <text evidence="2">Protein modification; protein glycosylation.</text>
</comment>
<dbReference type="EC" id="3.2.1.-" evidence="9"/>
<dbReference type="FunFam" id="1.50.10.10:FF:000055">
    <property type="entry name" value="alpha-1,2-Mannosidase"/>
    <property type="match status" value="1"/>
</dbReference>
<dbReference type="PANTHER" id="PTHR11742:SF6">
    <property type="entry name" value="MANNOSYL-OLIGOSACCHARIDE ALPHA-1,2-MANNOSIDASE IA-RELATED"/>
    <property type="match status" value="1"/>
</dbReference>
<feature type="region of interest" description="Disordered" evidence="10">
    <location>
        <begin position="1"/>
        <end position="26"/>
    </location>
</feature>
<feature type="region of interest" description="Disordered" evidence="10">
    <location>
        <begin position="128"/>
        <end position="191"/>
    </location>
</feature>
<feature type="disulfide bond" evidence="8">
    <location>
        <begin position="855"/>
        <end position="891"/>
    </location>
</feature>
<accession>A0ABD3QG72</accession>
<evidence type="ECO:0000256" key="7">
    <source>
        <dbReference type="PIRSR" id="PIRSR601382-2"/>
    </source>
</evidence>
<comment type="caution">
    <text evidence="12">The sequence shown here is derived from an EMBL/GenBank/DDBJ whole genome shotgun (WGS) entry which is preliminary data.</text>
</comment>
<keyword evidence="7" id="KW-0479">Metal-binding</keyword>
<dbReference type="EMBL" id="JALLPJ020000196">
    <property type="protein sequence ID" value="KAL3799084.1"/>
    <property type="molecule type" value="Genomic_DNA"/>
</dbReference>
<dbReference type="AlphaFoldDB" id="A0ABD3QG72"/>
<dbReference type="SUPFAM" id="SSF48225">
    <property type="entry name" value="Seven-hairpin glycosidases"/>
    <property type="match status" value="1"/>
</dbReference>
<organism evidence="12 13">
    <name type="scientific">Cyclotella atomus</name>
    <dbReference type="NCBI Taxonomy" id="382360"/>
    <lineage>
        <taxon>Eukaryota</taxon>
        <taxon>Sar</taxon>
        <taxon>Stramenopiles</taxon>
        <taxon>Ochrophyta</taxon>
        <taxon>Bacillariophyta</taxon>
        <taxon>Coscinodiscophyceae</taxon>
        <taxon>Thalassiosirophycidae</taxon>
        <taxon>Stephanodiscales</taxon>
        <taxon>Stephanodiscaceae</taxon>
        <taxon>Cyclotella</taxon>
    </lineage>
</organism>
<keyword evidence="9" id="KW-0326">Glycosidase</keyword>
<gene>
    <name evidence="12" type="ORF">ACHAWO_007424</name>
</gene>
<evidence type="ECO:0000256" key="3">
    <source>
        <dbReference type="ARBA" id="ARBA00007658"/>
    </source>
</evidence>
<keyword evidence="4 9" id="KW-0378">Hydrolase</keyword>
<dbReference type="PANTHER" id="PTHR11742">
    <property type="entry name" value="MANNOSYL-OLIGOSACCHARIDE ALPHA-1,2-MANNOSIDASE-RELATED"/>
    <property type="match status" value="1"/>
</dbReference>
<keyword evidence="11" id="KW-0472">Membrane</keyword>
<keyword evidence="7" id="KW-0106">Calcium</keyword>
<proteinExistence type="inferred from homology"/>
<evidence type="ECO:0000313" key="13">
    <source>
        <dbReference type="Proteomes" id="UP001530400"/>
    </source>
</evidence>
<protein>
    <recommendedName>
        <fullName evidence="9">alpha-1,2-Mannosidase</fullName>
        <ecNumber evidence="9">3.2.1.-</ecNumber>
    </recommendedName>
</protein>
<feature type="active site" description="Proton donor" evidence="6">
    <location>
        <position position="658"/>
    </location>
</feature>
<evidence type="ECO:0000256" key="2">
    <source>
        <dbReference type="ARBA" id="ARBA00004922"/>
    </source>
</evidence>
<dbReference type="InterPro" id="IPR001382">
    <property type="entry name" value="Glyco_hydro_47"/>
</dbReference>
<evidence type="ECO:0000256" key="5">
    <source>
        <dbReference type="ARBA" id="ARBA00023157"/>
    </source>
</evidence>
<feature type="transmembrane region" description="Helical" evidence="11">
    <location>
        <begin position="92"/>
        <end position="113"/>
    </location>
</feature>
<evidence type="ECO:0000313" key="12">
    <source>
        <dbReference type="EMBL" id="KAL3799084.1"/>
    </source>
</evidence>
<comment type="cofactor">
    <cofactor evidence="1 7">
        <name>Ca(2+)</name>
        <dbReference type="ChEBI" id="CHEBI:29108"/>
    </cofactor>
</comment>
<sequence length="1034" mass="116635">MNHRYTLGNSSGGISRESRGLRNRRQSDLSWGNNGCYENRRSTSSQESDYECRSTSYSTDITRDDCAPQFASNSRSVRHRSKEATARKQQRVARSISVAITTAILLYLCYWTIETGVVLVRSSLSSFTNGKVEDEPLPPPSTDTVREKPITTKSEDRGLRGIPDRMGGHSAANKHHTKEKDREQTTGMNLGQNLGKDATLDFFYAGKFIHKDDGTQFGSASVTAYSYATLPLSDCNPFVLSVWIYLSPESERRVAAEGSDNDKPPRVILSTKTRQFDGCISDLFDGSTSDSSKSRGMVLYAQPHFGDRTGDEQTAYKIMVDYAVANEMRCRTLVSDKTTLIREGEWHHVVLFVSRVSVGELSANQGVERMSLYIDGDLVVKDERISNRLCSNAHEPKIAVGRYESPNSNNKANSEESRFCLDGRIGMLTYWETGGPEVFTKQSDRMQVHTIRDEEHVVRAINRARFDMRSIKDLPHQGLSVKEPDMLYTFDEQGDIRNHTKLLMAADIREVMSGLHNGKTEILSPFMKAAFEFELDEQPFVPLGGNRFAEYRDGMFIPPEPSSIELRQQDELARARSLRIKEAMIHLWSGYKKYAWGRDELLPLSQGGQDNWGGTGTTLVDSLSTLWLMGMKDEFWEARNWIKDLNFNNVSKAVSVFETTIRTLGALISSFDLSGDKLFLNKADDLGTRLMKAFNSPSGVPYGEVELSDGGRAFNTDWHPSSAALAEIGTLQVEFRYLAHATGKTEYATASMRALDELLKLQTESGLYPTLIHNLKSSLSFANNDISIGAMGDSFYEYLLKIWLQGGKQETFYRNMYDKAVEGIMQKLVCRRNGLTYVAELKDGKLDHKMDHLSCFLGGNLALGAFTHPDGLDSEQAQKQLITGKQLAYTCYQMYARSNHGLPPEYVKFGGTKDDFTAATDAPYYILRPETTETLFILLHLTKDNVYREWSWEIFRAIDKSCRTEAGYAALRNVNTAKAPQQNNRMESFFPAETLKYLYLIQDNSQIDLLNTHVFNTEAHPLRQLDKIPFKAER</sequence>
<evidence type="ECO:0000256" key="9">
    <source>
        <dbReference type="RuleBase" id="RU361193"/>
    </source>
</evidence>
<feature type="compositionally biased region" description="Basic and acidic residues" evidence="10">
    <location>
        <begin position="144"/>
        <end position="167"/>
    </location>
</feature>
<evidence type="ECO:0000256" key="1">
    <source>
        <dbReference type="ARBA" id="ARBA00001913"/>
    </source>
</evidence>
<dbReference type="InterPro" id="IPR050749">
    <property type="entry name" value="Glycosyl_Hydrolase_47"/>
</dbReference>
<dbReference type="InterPro" id="IPR012341">
    <property type="entry name" value="6hp_glycosidase-like_sf"/>
</dbReference>
<dbReference type="InterPro" id="IPR036026">
    <property type="entry name" value="Seven-hairpin_glycosidases"/>
</dbReference>
<evidence type="ECO:0000256" key="10">
    <source>
        <dbReference type="SAM" id="MobiDB-lite"/>
    </source>
</evidence>
<keyword evidence="11" id="KW-1133">Transmembrane helix</keyword>
<keyword evidence="11" id="KW-0812">Transmembrane</keyword>
<feature type="active site" description="Proton donor" evidence="6">
    <location>
        <position position="905"/>
    </location>
</feature>
<name>A0ABD3QG72_9STRA</name>
<evidence type="ECO:0000256" key="11">
    <source>
        <dbReference type="SAM" id="Phobius"/>
    </source>
</evidence>
<dbReference type="GO" id="GO:0016798">
    <property type="term" value="F:hydrolase activity, acting on glycosyl bonds"/>
    <property type="evidence" value="ECO:0007669"/>
    <property type="project" value="UniProtKB-KW"/>
</dbReference>
<dbReference type="PRINTS" id="PR00747">
    <property type="entry name" value="GLYHDRLASE47"/>
</dbReference>
<evidence type="ECO:0000256" key="8">
    <source>
        <dbReference type="PIRSR" id="PIRSR601382-3"/>
    </source>
</evidence>
<reference evidence="12 13" key="1">
    <citation type="submission" date="2024-10" db="EMBL/GenBank/DDBJ databases">
        <title>Updated reference genomes for cyclostephanoid diatoms.</title>
        <authorList>
            <person name="Roberts W.R."/>
            <person name="Alverson A.J."/>
        </authorList>
    </citation>
    <scope>NUCLEOTIDE SEQUENCE [LARGE SCALE GENOMIC DNA]</scope>
    <source>
        <strain evidence="12 13">AJA010-31</strain>
    </source>
</reference>
<evidence type="ECO:0000256" key="6">
    <source>
        <dbReference type="PIRSR" id="PIRSR601382-1"/>
    </source>
</evidence>